<organism evidence="2 3">
    <name type="scientific">Proteiniclasticum sediminis</name>
    <dbReference type="NCBI Taxonomy" id="2804028"/>
    <lineage>
        <taxon>Bacteria</taxon>
        <taxon>Bacillati</taxon>
        <taxon>Bacillota</taxon>
        <taxon>Clostridia</taxon>
        <taxon>Eubacteriales</taxon>
        <taxon>Clostridiaceae</taxon>
        <taxon>Proteiniclasticum</taxon>
    </lineage>
</organism>
<dbReference type="InterPro" id="IPR029261">
    <property type="entry name" value="Transposase_Znf"/>
</dbReference>
<name>A0A941HRE1_9CLOT</name>
<dbReference type="Proteomes" id="UP000675379">
    <property type="component" value="Unassembled WGS sequence"/>
</dbReference>
<protein>
    <submittedName>
        <fullName evidence="2">Transposase family protein</fullName>
    </submittedName>
</protein>
<evidence type="ECO:0000313" key="2">
    <source>
        <dbReference type="EMBL" id="MBR0576132.1"/>
    </source>
</evidence>
<dbReference type="AlphaFoldDB" id="A0A941HRE1"/>
<proteinExistence type="predicted"/>
<keyword evidence="3" id="KW-1185">Reference proteome</keyword>
<comment type="caution">
    <text evidence="2">The sequence shown here is derived from an EMBL/GenBank/DDBJ whole genome shotgun (WGS) entry which is preliminary data.</text>
</comment>
<dbReference type="Pfam" id="PF14690">
    <property type="entry name" value="Zn_ribbon_ISL3"/>
    <property type="match status" value="1"/>
</dbReference>
<feature type="domain" description="Transposase IS204/IS1001/IS1096/IS1165 zinc-finger" evidence="1">
    <location>
        <begin position="35"/>
        <end position="78"/>
    </location>
</feature>
<reference evidence="2" key="1">
    <citation type="submission" date="2021-04" db="EMBL/GenBank/DDBJ databases">
        <title>Proteiniclasticum sedimins sp. nov., an obligate anaerobic bacterium isolated from anaerobic sludge.</title>
        <authorList>
            <person name="Liu J."/>
        </authorList>
    </citation>
    <scope>NUCLEOTIDE SEQUENCE</scope>
    <source>
        <strain evidence="2">BAD-10</strain>
    </source>
</reference>
<dbReference type="PANTHER" id="PTHR33498">
    <property type="entry name" value="TRANSPOSASE FOR INSERTION SEQUENCE ELEMENT IS1557"/>
    <property type="match status" value="1"/>
</dbReference>
<gene>
    <name evidence="2" type="ORF">KCG48_07225</name>
</gene>
<accession>A0A941HRE1</accession>
<sequence length="143" mass="16737">MEELIKLLDNHLTLLSTDFQEDTIYLLVESTLNEVSCPFCGTLSSRVHSRYLREFQDLPLQNRKTIIRLHNRKFFCDNPNCTHRTFAEPFTFIRPKSKKTNRLIEEIITLSKSMSSISAEKYLRKNVVRVGKSTICELLKKGR</sequence>
<dbReference type="EMBL" id="JAGSCS010000008">
    <property type="protein sequence ID" value="MBR0576132.1"/>
    <property type="molecule type" value="Genomic_DNA"/>
</dbReference>
<evidence type="ECO:0000259" key="1">
    <source>
        <dbReference type="Pfam" id="PF14690"/>
    </source>
</evidence>
<dbReference type="InterPro" id="IPR047951">
    <property type="entry name" value="Transpos_ISL3"/>
</dbReference>
<evidence type="ECO:0000313" key="3">
    <source>
        <dbReference type="Proteomes" id="UP000675379"/>
    </source>
</evidence>
<dbReference type="PANTHER" id="PTHR33498:SF1">
    <property type="entry name" value="TRANSPOSASE FOR INSERTION SEQUENCE ELEMENT IS1557"/>
    <property type="match status" value="1"/>
</dbReference>